<feature type="signal peptide" evidence="1">
    <location>
        <begin position="1"/>
        <end position="18"/>
    </location>
</feature>
<dbReference type="PIRSF" id="PIRSF028431">
    <property type="entry name" value="UCP028431"/>
    <property type="match status" value="1"/>
</dbReference>
<dbReference type="Pfam" id="PF10091">
    <property type="entry name" value="Glycoamylase"/>
    <property type="match status" value="1"/>
</dbReference>
<comment type="caution">
    <text evidence="4">The sequence shown here is derived from an EMBL/GenBank/DDBJ whole genome shotgun (WGS) entry which is preliminary data.</text>
</comment>
<evidence type="ECO:0000313" key="4">
    <source>
        <dbReference type="EMBL" id="MEX6690357.1"/>
    </source>
</evidence>
<name>A0ABV3ZKD9_9BACT</name>
<dbReference type="Pfam" id="PF11329">
    <property type="entry name" value="DUF3131"/>
    <property type="match status" value="1"/>
</dbReference>
<keyword evidence="1" id="KW-0732">Signal</keyword>
<organism evidence="4 5">
    <name type="scientific">Danxiaibacter flavus</name>
    <dbReference type="NCBI Taxonomy" id="3049108"/>
    <lineage>
        <taxon>Bacteria</taxon>
        <taxon>Pseudomonadati</taxon>
        <taxon>Bacteroidota</taxon>
        <taxon>Chitinophagia</taxon>
        <taxon>Chitinophagales</taxon>
        <taxon>Chitinophagaceae</taxon>
        <taxon>Danxiaibacter</taxon>
    </lineage>
</organism>
<dbReference type="EMBL" id="JAULBC010000008">
    <property type="protein sequence ID" value="MEX6690357.1"/>
    <property type="molecule type" value="Genomic_DNA"/>
</dbReference>
<dbReference type="Proteomes" id="UP001560573">
    <property type="component" value="Unassembled WGS sequence"/>
</dbReference>
<evidence type="ECO:0000259" key="3">
    <source>
        <dbReference type="Pfam" id="PF11329"/>
    </source>
</evidence>
<evidence type="ECO:0000313" key="5">
    <source>
        <dbReference type="Proteomes" id="UP001560573"/>
    </source>
</evidence>
<feature type="domain" description="DUF3131" evidence="3">
    <location>
        <begin position="52"/>
        <end position="139"/>
    </location>
</feature>
<accession>A0ABV3ZKD9</accession>
<evidence type="ECO:0000259" key="2">
    <source>
        <dbReference type="Pfam" id="PF10091"/>
    </source>
</evidence>
<dbReference type="Gene3D" id="1.50.10.140">
    <property type="match status" value="1"/>
</dbReference>
<keyword evidence="5" id="KW-1185">Reference proteome</keyword>
<proteinExistence type="predicted"/>
<feature type="domain" description="Glycoamylase-like" evidence="2">
    <location>
        <begin position="218"/>
        <end position="433"/>
    </location>
</feature>
<dbReference type="InterPro" id="IPR016883">
    <property type="entry name" value="UCP028431"/>
</dbReference>
<feature type="chain" id="PRO_5046161540" evidence="1">
    <location>
        <begin position="19"/>
        <end position="450"/>
    </location>
</feature>
<sequence length="450" mass="52012">MKYTHLFLLLFLSCCFHAAFSQKKQAVPTVAFDAAKRPKNLSDTALLELVQKQTFRYFWDFAHPVSGLARERSNVAYDYGNEVVTTGGSGFGIMAIIVASERGWVTRAQAAERMNKIVRFLYKADSYHGILPHWLNGETGKTIPFSRKDDGADLVETAFLFQGLLCARQYFTKDNQMEREVRDRVNWLWDQAEWNFFTRDGRDELYWHWSPNNGWSMNFPLRGWNECLMAYIMGASSPRYAITPQVYNRCWAESNHFKNGKEFYGIKLPLGFDYGGPLFFTHYSFLGLSPKGLKDQYADYWELNTNHTLINHEHCIRNPKNFKGYGANCWGLTACDTYDGYNAFSPDNDWGTIAPTAALSAFPYTPEFSMQALKHFYYDLGDKIWSEYGFVDAFNETQNWYAKSHLAIDQGPIIVMIENYRTGLLWKLFMSCPEVQKGLKTLGFESPYLR</sequence>
<dbReference type="InterPro" id="IPR019282">
    <property type="entry name" value="Glycoamylase-like_cons_dom"/>
</dbReference>
<dbReference type="RefSeq" id="WP_369331770.1">
    <property type="nucleotide sequence ID" value="NZ_JAULBC010000008.1"/>
</dbReference>
<dbReference type="InterPro" id="IPR021478">
    <property type="entry name" value="DUF3131"/>
</dbReference>
<protein>
    <submittedName>
        <fullName evidence="4">Glucoamylase family protein</fullName>
    </submittedName>
</protein>
<evidence type="ECO:0000256" key="1">
    <source>
        <dbReference type="SAM" id="SignalP"/>
    </source>
</evidence>
<gene>
    <name evidence="4" type="ORF">QTN47_22795</name>
</gene>
<reference evidence="4 5" key="1">
    <citation type="submission" date="2023-07" db="EMBL/GenBank/DDBJ databases">
        <authorList>
            <person name="Lian W.-H."/>
        </authorList>
    </citation>
    <scope>NUCLEOTIDE SEQUENCE [LARGE SCALE GENOMIC DNA]</scope>
    <source>
        <strain evidence="4 5">SYSU DXS3180</strain>
    </source>
</reference>